<dbReference type="Proteomes" id="UP000291022">
    <property type="component" value="Unassembled WGS sequence"/>
</dbReference>
<dbReference type="GeneTree" id="ENSGT00390000007084"/>
<evidence type="ECO:0000256" key="3">
    <source>
        <dbReference type="ARBA" id="ARBA00011133"/>
    </source>
</evidence>
<evidence type="ECO:0000256" key="2">
    <source>
        <dbReference type="ARBA" id="ARBA00010247"/>
    </source>
</evidence>
<evidence type="ECO:0000256" key="10">
    <source>
        <dbReference type="ARBA" id="ARBA00034092"/>
    </source>
</evidence>
<dbReference type="AlphaFoldDB" id="A0A452QPB6"/>
<reference evidence="13" key="2">
    <citation type="submission" date="2025-08" db="UniProtKB">
        <authorList>
            <consortium name="Ensembl"/>
        </authorList>
    </citation>
    <scope>IDENTIFICATION</scope>
</reference>
<comment type="subunit">
    <text evidence="3">Component of the large ribosomal subunit.</text>
</comment>
<protein>
    <recommendedName>
        <fullName evidence="11">60S ribosomal protein L29</fullName>
    </recommendedName>
</protein>
<feature type="region of interest" description="Disordered" evidence="12">
    <location>
        <begin position="59"/>
        <end position="80"/>
    </location>
</feature>
<evidence type="ECO:0000256" key="8">
    <source>
        <dbReference type="ARBA" id="ARBA00022990"/>
    </source>
</evidence>
<evidence type="ECO:0000256" key="4">
    <source>
        <dbReference type="ARBA" id="ARBA00022481"/>
    </source>
</evidence>
<comment type="function">
    <text evidence="10">Component of the large ribosomal subunit. The ribosome is a large ribonucleoprotein complex responsible for the synthesis of proteins in the cell.</text>
</comment>
<dbReference type="PANTHER" id="PTHR12884:SF18">
    <property type="entry name" value="60S RIBOSOMAL PROTEIN L29"/>
    <property type="match status" value="1"/>
</dbReference>
<evidence type="ECO:0000256" key="9">
    <source>
        <dbReference type="ARBA" id="ARBA00023274"/>
    </source>
</evidence>
<keyword evidence="6" id="KW-0597">Phosphoprotein</keyword>
<dbReference type="InterPro" id="IPR002673">
    <property type="entry name" value="Ribosomal_eL29"/>
</dbReference>
<evidence type="ECO:0000256" key="5">
    <source>
        <dbReference type="ARBA" id="ARBA00022490"/>
    </source>
</evidence>
<dbReference type="Pfam" id="PF01779">
    <property type="entry name" value="Ribosomal_L29e"/>
    <property type="match status" value="1"/>
</dbReference>
<name>A0A452QPB6_URSAM</name>
<dbReference type="PANTHER" id="PTHR12884">
    <property type="entry name" value="60S RIBOSOMAL PROTEIN L29"/>
    <property type="match status" value="1"/>
</dbReference>
<dbReference type="GO" id="GO:0002181">
    <property type="term" value="P:cytoplasmic translation"/>
    <property type="evidence" value="ECO:0007669"/>
    <property type="project" value="TreeGrafter"/>
</dbReference>
<feature type="region of interest" description="Disordered" evidence="12">
    <location>
        <begin position="1"/>
        <end position="39"/>
    </location>
</feature>
<comment type="similarity">
    <text evidence="2 11">Belongs to the eukaryotic ribosomal protein eL29 family.</text>
</comment>
<feature type="compositionally biased region" description="Basic residues" evidence="12">
    <location>
        <begin position="16"/>
        <end position="26"/>
    </location>
</feature>
<evidence type="ECO:0000256" key="12">
    <source>
        <dbReference type="SAM" id="MobiDB-lite"/>
    </source>
</evidence>
<sequence length="152" mass="17104">MAKSKNHTTHNQSQKWQRKGVKKHQSQRHESFKGVHTKFLRNFHTVKKHNKKGLKKMQANNNKAMTTHEVKPKSPKGISHKLHQLAYTIQSKLRKHARTHIAKGHGLCQPKAKARAQTKVQVEAAAPAAVLTPAPKFSFNAPSKGGEILYSN</sequence>
<proteinExistence type="inferred from homology"/>
<evidence type="ECO:0000313" key="14">
    <source>
        <dbReference type="Proteomes" id="UP000291022"/>
    </source>
</evidence>
<keyword evidence="7 11" id="KW-0689">Ribosomal protein</keyword>
<reference evidence="14" key="1">
    <citation type="submission" date="2016-06" db="EMBL/GenBank/DDBJ databases">
        <title>De novo assembly and RNA-Seq shows season-dependent expression and editing in black bear kidneys.</title>
        <authorList>
            <person name="Korstanje R."/>
            <person name="Srivastava A."/>
            <person name="Sarsani V.K."/>
            <person name="Sheehan S.M."/>
            <person name="Seger R.L."/>
            <person name="Barter M.E."/>
            <person name="Lindqvist C."/>
            <person name="Brody L.C."/>
            <person name="Mullikin J.C."/>
        </authorList>
    </citation>
    <scope>NUCLEOTIDE SEQUENCE [LARGE SCALE GENOMIC DNA]</scope>
</reference>
<keyword evidence="9 11" id="KW-0687">Ribonucleoprotein</keyword>
<dbReference type="OMA" id="VCWPKAK"/>
<keyword evidence="14" id="KW-1185">Reference proteome</keyword>
<dbReference type="GO" id="GO:0003735">
    <property type="term" value="F:structural constituent of ribosome"/>
    <property type="evidence" value="ECO:0007669"/>
    <property type="project" value="UniProtKB-UniRule"/>
</dbReference>
<evidence type="ECO:0000256" key="11">
    <source>
        <dbReference type="RuleBase" id="RU364026"/>
    </source>
</evidence>
<evidence type="ECO:0000256" key="7">
    <source>
        <dbReference type="ARBA" id="ARBA00022980"/>
    </source>
</evidence>
<accession>A0A452QPB6</accession>
<evidence type="ECO:0000313" key="13">
    <source>
        <dbReference type="Ensembl" id="ENSUAMP00000007317.1"/>
    </source>
</evidence>
<keyword evidence="8" id="KW-0007">Acetylation</keyword>
<dbReference type="Gene3D" id="6.10.140.1730">
    <property type="match status" value="1"/>
</dbReference>
<comment type="subcellular location">
    <subcellularLocation>
        <location evidence="1">Cytoplasm</location>
    </subcellularLocation>
</comment>
<dbReference type="STRING" id="9643.ENSUAMP00000007317"/>
<evidence type="ECO:0000256" key="1">
    <source>
        <dbReference type="ARBA" id="ARBA00004496"/>
    </source>
</evidence>
<organism evidence="13 14">
    <name type="scientific">Ursus americanus</name>
    <name type="common">American black bear</name>
    <name type="synonym">Euarctos americanus</name>
    <dbReference type="NCBI Taxonomy" id="9643"/>
    <lineage>
        <taxon>Eukaryota</taxon>
        <taxon>Metazoa</taxon>
        <taxon>Chordata</taxon>
        <taxon>Craniata</taxon>
        <taxon>Vertebrata</taxon>
        <taxon>Euteleostomi</taxon>
        <taxon>Mammalia</taxon>
        <taxon>Eutheria</taxon>
        <taxon>Laurasiatheria</taxon>
        <taxon>Carnivora</taxon>
        <taxon>Caniformia</taxon>
        <taxon>Ursidae</taxon>
        <taxon>Ursus</taxon>
    </lineage>
</organism>
<reference evidence="13" key="3">
    <citation type="submission" date="2025-09" db="UniProtKB">
        <authorList>
            <consortium name="Ensembl"/>
        </authorList>
    </citation>
    <scope>IDENTIFICATION</scope>
</reference>
<dbReference type="GO" id="GO:0022625">
    <property type="term" value="C:cytosolic large ribosomal subunit"/>
    <property type="evidence" value="ECO:0007669"/>
    <property type="project" value="TreeGrafter"/>
</dbReference>
<keyword evidence="4" id="KW-0488">Methylation</keyword>
<dbReference type="Ensembl" id="ENSUAMT00000008285.1">
    <property type="protein sequence ID" value="ENSUAMP00000007317.1"/>
    <property type="gene ID" value="ENSUAMG00000006364.1"/>
</dbReference>
<evidence type="ECO:0000256" key="6">
    <source>
        <dbReference type="ARBA" id="ARBA00022553"/>
    </source>
</evidence>
<keyword evidence="5" id="KW-0963">Cytoplasm</keyword>